<dbReference type="InterPro" id="IPR051013">
    <property type="entry name" value="MBL_superfamily_lactonases"/>
</dbReference>
<comment type="similarity">
    <text evidence="1">Belongs to the metallo-beta-lactamase superfamily.</text>
</comment>
<dbReference type="SMART" id="SM00849">
    <property type="entry name" value="Lactamase_B"/>
    <property type="match status" value="1"/>
</dbReference>
<dbReference type="Pfam" id="PF00753">
    <property type="entry name" value="Lactamase_B"/>
    <property type="match status" value="1"/>
</dbReference>
<dbReference type="InterPro" id="IPR001279">
    <property type="entry name" value="Metallo-B-lactamas"/>
</dbReference>
<proteinExistence type="inferred from homology"/>
<evidence type="ECO:0000256" key="4">
    <source>
        <dbReference type="ARBA" id="ARBA00022833"/>
    </source>
</evidence>
<evidence type="ECO:0000313" key="6">
    <source>
        <dbReference type="EMBL" id="VTP61185.1"/>
    </source>
</evidence>
<keyword evidence="3" id="KW-0378">Hydrolase</keyword>
<evidence type="ECO:0000313" key="7">
    <source>
        <dbReference type="Proteomes" id="UP000307968"/>
    </source>
</evidence>
<keyword evidence="2" id="KW-0479">Metal-binding</keyword>
<dbReference type="Proteomes" id="UP000307968">
    <property type="component" value="Chromosome"/>
</dbReference>
<evidence type="ECO:0000256" key="3">
    <source>
        <dbReference type="ARBA" id="ARBA00022801"/>
    </source>
</evidence>
<dbReference type="CDD" id="cd07720">
    <property type="entry name" value="OPHC2-like_MBL-fold"/>
    <property type="match status" value="1"/>
</dbReference>
<evidence type="ECO:0000256" key="2">
    <source>
        <dbReference type="ARBA" id="ARBA00022723"/>
    </source>
</evidence>
<dbReference type="AlphaFoldDB" id="A0A4U9HC40"/>
<dbReference type="SUPFAM" id="SSF56281">
    <property type="entry name" value="Metallo-hydrolase/oxidoreductase"/>
    <property type="match status" value="1"/>
</dbReference>
<name>A0A4U9HC40_SERRU</name>
<dbReference type="PANTHER" id="PTHR42978">
    <property type="entry name" value="QUORUM-QUENCHING LACTONASE YTNP-RELATED-RELATED"/>
    <property type="match status" value="1"/>
</dbReference>
<keyword evidence="4" id="KW-0862">Zinc</keyword>
<dbReference type="Gene3D" id="3.60.15.10">
    <property type="entry name" value="Ribonuclease Z/Hydroxyacylglutathione hydrolase-like"/>
    <property type="match status" value="1"/>
</dbReference>
<protein>
    <submittedName>
        <fullName evidence="6">Metallo-beta-lactamase superfamily</fullName>
    </submittedName>
</protein>
<dbReference type="GO" id="GO:0046872">
    <property type="term" value="F:metal ion binding"/>
    <property type="evidence" value="ECO:0007669"/>
    <property type="project" value="UniProtKB-KW"/>
</dbReference>
<accession>A0A4U9HC40</accession>
<evidence type="ECO:0000256" key="1">
    <source>
        <dbReference type="ARBA" id="ARBA00007749"/>
    </source>
</evidence>
<dbReference type="EMBL" id="LR590463">
    <property type="protein sequence ID" value="VTP61185.1"/>
    <property type="molecule type" value="Genomic_DNA"/>
</dbReference>
<sequence>MTALSLPVWIYCQALKRLRRRAFSTTLGSLNPAISRSAVILSAVGDAPFWLTPAPGGLNNVGGQLKLNLAAAGVSPDDVDTVLLTHCHPDHIGGLLDAEQRPVFPHAELHLHPLEAQYWQDDEKRKIAGERGQRNFALARQTLDAYAQNLRFFSGDQIAAGILPVWLPGHTPGHTGFRIDSGDKSFLIWGDIAHYPHIQSARPDVSILFDVDPALAKETRRTVLQQAAREKLMIGGMHLGHKGFATILMNDKGYRISYAEE</sequence>
<dbReference type="GO" id="GO:0016787">
    <property type="term" value="F:hydrolase activity"/>
    <property type="evidence" value="ECO:0007669"/>
    <property type="project" value="UniProtKB-KW"/>
</dbReference>
<gene>
    <name evidence="6" type="ORF">NCTC12971_01694</name>
</gene>
<organism evidence="6 7">
    <name type="scientific">Serratia rubidaea</name>
    <name type="common">Serratia marinorubra</name>
    <dbReference type="NCBI Taxonomy" id="61652"/>
    <lineage>
        <taxon>Bacteria</taxon>
        <taxon>Pseudomonadati</taxon>
        <taxon>Pseudomonadota</taxon>
        <taxon>Gammaproteobacteria</taxon>
        <taxon>Enterobacterales</taxon>
        <taxon>Yersiniaceae</taxon>
        <taxon>Serratia</taxon>
    </lineage>
</organism>
<evidence type="ECO:0000259" key="5">
    <source>
        <dbReference type="SMART" id="SM00849"/>
    </source>
</evidence>
<dbReference type="PANTHER" id="PTHR42978:SF6">
    <property type="entry name" value="QUORUM-QUENCHING LACTONASE YTNP-RELATED"/>
    <property type="match status" value="1"/>
</dbReference>
<feature type="domain" description="Metallo-beta-lactamase" evidence="5">
    <location>
        <begin position="35"/>
        <end position="238"/>
    </location>
</feature>
<dbReference type="InterPro" id="IPR036866">
    <property type="entry name" value="RibonucZ/Hydroxyglut_hydro"/>
</dbReference>
<reference evidence="6 7" key="1">
    <citation type="submission" date="2019-05" db="EMBL/GenBank/DDBJ databases">
        <authorList>
            <consortium name="Pathogen Informatics"/>
        </authorList>
    </citation>
    <scope>NUCLEOTIDE SEQUENCE [LARGE SCALE GENOMIC DNA]</scope>
    <source>
        <strain evidence="6 7">NCTC12971</strain>
    </source>
</reference>